<dbReference type="Proteomes" id="UP000190777">
    <property type="component" value="Unassembled WGS sequence"/>
</dbReference>
<feature type="transmembrane region" description="Helical" evidence="1">
    <location>
        <begin position="134"/>
        <end position="156"/>
    </location>
</feature>
<feature type="transmembrane region" description="Helical" evidence="1">
    <location>
        <begin position="12"/>
        <end position="37"/>
    </location>
</feature>
<evidence type="ECO:0000313" key="5">
    <source>
        <dbReference type="Proteomes" id="UP000254618"/>
    </source>
</evidence>
<feature type="transmembrane region" description="Helical" evidence="1">
    <location>
        <begin position="49"/>
        <end position="74"/>
    </location>
</feature>
<keyword evidence="1" id="KW-1133">Transmembrane helix</keyword>
<protein>
    <submittedName>
        <fullName evidence="3">Uncharacterized protein</fullName>
    </submittedName>
</protein>
<dbReference type="RefSeq" id="WP_079325059.1">
    <property type="nucleotide sequence ID" value="NZ_MXAP01000047.1"/>
</dbReference>
<keyword evidence="1" id="KW-0472">Membrane</keyword>
<evidence type="ECO:0000313" key="3">
    <source>
        <dbReference type="EMBL" id="STZ04707.1"/>
    </source>
</evidence>
<evidence type="ECO:0000256" key="1">
    <source>
        <dbReference type="SAM" id="Phobius"/>
    </source>
</evidence>
<keyword evidence="1" id="KW-0812">Transmembrane</keyword>
<accession>A0A378QV16</accession>
<name>A0A378QV16_9GAMM</name>
<dbReference type="EMBL" id="UGQF01000001">
    <property type="protein sequence ID" value="STZ04707.1"/>
    <property type="molecule type" value="Genomic_DNA"/>
</dbReference>
<sequence length="165" mass="18551">MQNSKPYPTKKVIFTYGLIAPFIGSLIYILMSFMANIGNLPNLSSLGLAILQLIIIIGTLLSIIPAFITGFWIAKNKTYIRYKKDYAYLFAKGLISCCVFLILLAILFSINDVMSGLPFEYLPERIYVNFLKEYQAMLIFAIIGGISAIICGKLFLPKLPKNFDK</sequence>
<dbReference type="AlphaFoldDB" id="A0A378QV16"/>
<dbReference type="Proteomes" id="UP000254618">
    <property type="component" value="Unassembled WGS sequence"/>
</dbReference>
<evidence type="ECO:0000313" key="4">
    <source>
        <dbReference type="Proteomes" id="UP000190777"/>
    </source>
</evidence>
<reference evidence="3 5" key="2">
    <citation type="submission" date="2018-06" db="EMBL/GenBank/DDBJ databases">
        <authorList>
            <consortium name="Pathogen Informatics"/>
            <person name="Doyle S."/>
        </authorList>
    </citation>
    <scope>NUCLEOTIDE SEQUENCE [LARGE SCALE GENOMIC DNA]</scope>
    <source>
        <strain evidence="3 5">NCTC11012</strain>
    </source>
</reference>
<reference evidence="2 4" key="1">
    <citation type="submission" date="2017-03" db="EMBL/GenBank/DDBJ databases">
        <title>Draft genome sequence of Moraxella equi CCUG 4950T type strain.</title>
        <authorList>
            <person name="Salva-Serra F."/>
            <person name="Engstrom-Jakobsson H."/>
            <person name="Thorell K."/>
            <person name="Jaen-Luchoro D."/>
            <person name="Gonzales-Siles L."/>
            <person name="Karlsson R."/>
            <person name="Yazdan S."/>
            <person name="Boulund F."/>
            <person name="Johnning A."/>
            <person name="Engstrand L."/>
            <person name="Kristiansson E."/>
            <person name="Moore E."/>
        </authorList>
    </citation>
    <scope>NUCLEOTIDE SEQUENCE [LARGE SCALE GENOMIC DNA]</scope>
    <source>
        <strain evidence="2 4">CCUG 4950</strain>
    </source>
</reference>
<evidence type="ECO:0000313" key="2">
    <source>
        <dbReference type="EMBL" id="OPH38961.1"/>
    </source>
</evidence>
<dbReference type="EMBL" id="MXAP01000047">
    <property type="protein sequence ID" value="OPH38961.1"/>
    <property type="molecule type" value="Genomic_DNA"/>
</dbReference>
<organism evidence="3 5">
    <name type="scientific">Moraxella equi</name>
    <dbReference type="NCBI Taxonomy" id="60442"/>
    <lineage>
        <taxon>Bacteria</taxon>
        <taxon>Pseudomonadati</taxon>
        <taxon>Pseudomonadota</taxon>
        <taxon>Gammaproteobacteria</taxon>
        <taxon>Moraxellales</taxon>
        <taxon>Moraxellaceae</taxon>
        <taxon>Moraxella</taxon>
    </lineage>
</organism>
<gene>
    <name evidence="2" type="ORF">B5J93_04735</name>
    <name evidence="3" type="ORF">NCTC11012_02996</name>
</gene>
<keyword evidence="4" id="KW-1185">Reference proteome</keyword>
<feature type="transmembrane region" description="Helical" evidence="1">
    <location>
        <begin position="86"/>
        <end position="110"/>
    </location>
</feature>
<proteinExistence type="predicted"/>